<dbReference type="InterPro" id="IPR005225">
    <property type="entry name" value="Small_GTP-bd"/>
</dbReference>
<sequence>MEKRKKIEEERAKAEAEARAAAEEAERLEAEKEAEEEARREAKKQKEKEKKERLRAEGKLLSAKQKAEQARLAAMRQQMLAKAGIDADKLEEVVKPKRPVYDDRKKKKAEFEERRRKAEEEHAAAQAKAKAEEEARLAAEAEAAAQANVADDWDAEDWDEKDIALPGQKEEEERLAKEAAEKEAAEKKRHEQEKRAAEAAATFEAKKVARAKLTAEKPWAKEAKAKAAAKAQAEGSSSEEEDSDSDDESDSDSNEDSDSDSSDYSDSDSSDYSEDSDDVREREREERMRAAKAARMARFDKAKALRSPNKLRCPIICIMGHVDTGKTKILDNIRRTNVQDGEAGGITQQIGATFIPKESLIERTAQLNKGDWNLRVPGLLVIDTPGHESFTNLRSRGSSLCDLAILVVDIMHGLEPQTIESLNMLRSRKTPFVIALNKIDRMYDWKENTNFPTQETLALQKQHAQREFQDRYDKIVIEFAEQGLNVAKYWENPDPRTFINIIPTSAITGEGMPDILQTLVDLCQNRMNERIQYVPAVQCTVLEVKMIEGLGTSVDVILINGKLKEGQTIVVAGLEGAITTQIRALLTPQPMREMRVKGSYIHHKEIEGAQGIKIVATGLEKAVAGTSLLVLDAQDDEEELREEVLSDMRGVLARVDKSGEGVYVQASTLGSLEALLEFLKSDAVKIPVAGIAIGPVNKRDVMGASVMHERKRPEYATILAFDVPVTKEATLMADELNVRIFTADIIYHLFDQFTAFMEKVKKDKKDAAANHVNFPCILQIMPNCVFNKRDPIIVGVDIVKGVARVGTQICIPSQGYIDIGKIASMELNHKEVKQATAGQSVAMKIEPKTPSESSRLYGRHFDHKDQLVSRMTRESIDSLKESFRDDLSKDDWRLVVQLKTQQEKALGETI</sequence>
<dbReference type="Gene3D" id="2.40.30.10">
    <property type="entry name" value="Translation factors"/>
    <property type="match status" value="2"/>
</dbReference>
<dbReference type="FunFam" id="2.40.30.10:FF:000026">
    <property type="entry name" value="Eukaryotic translation initiation factor 5B"/>
    <property type="match status" value="1"/>
</dbReference>
<evidence type="ECO:0000256" key="12">
    <source>
        <dbReference type="ARBA" id="ARBA00032478"/>
    </source>
</evidence>
<dbReference type="InterPro" id="IPR009000">
    <property type="entry name" value="Transl_B-barrel_sf"/>
</dbReference>
<dbReference type="EMBL" id="KZ155826">
    <property type="protein sequence ID" value="OUS44061.1"/>
    <property type="molecule type" value="Genomic_DNA"/>
</dbReference>
<dbReference type="SUPFAM" id="SSF52540">
    <property type="entry name" value="P-loop containing nucleoside triphosphate hydrolases"/>
    <property type="match status" value="1"/>
</dbReference>
<comment type="similarity">
    <text evidence="2">Belongs to the TRAFAC class translation factor GTPase superfamily. Classic translation factor GTPase family. IF-2 subfamily.</text>
</comment>
<dbReference type="FunFam" id="2.40.30.10:FF:000013">
    <property type="entry name" value="eukaryotic translation initiation factor 5B"/>
    <property type="match status" value="1"/>
</dbReference>
<feature type="compositionally biased region" description="Basic and acidic residues" evidence="13">
    <location>
        <begin position="213"/>
        <end position="225"/>
    </location>
</feature>
<feature type="compositionally biased region" description="Acidic residues" evidence="13">
    <location>
        <begin position="151"/>
        <end position="160"/>
    </location>
</feature>
<dbReference type="GO" id="GO:0046872">
    <property type="term" value="F:metal ion binding"/>
    <property type="evidence" value="ECO:0007669"/>
    <property type="project" value="UniProtKB-KW"/>
</dbReference>
<accession>A0A1Y5I3N2</accession>
<evidence type="ECO:0000256" key="5">
    <source>
        <dbReference type="ARBA" id="ARBA00022490"/>
    </source>
</evidence>
<dbReference type="GO" id="GO:0005739">
    <property type="term" value="C:mitochondrion"/>
    <property type="evidence" value="ECO:0007669"/>
    <property type="project" value="TreeGrafter"/>
</dbReference>
<dbReference type="GO" id="GO:0003924">
    <property type="term" value="F:GTPase activity"/>
    <property type="evidence" value="ECO:0007669"/>
    <property type="project" value="InterPro"/>
</dbReference>
<dbReference type="InterPro" id="IPR029459">
    <property type="entry name" value="EFTU-type"/>
</dbReference>
<evidence type="ECO:0000259" key="14">
    <source>
        <dbReference type="PROSITE" id="PS51722"/>
    </source>
</evidence>
<dbReference type="SUPFAM" id="SSF50447">
    <property type="entry name" value="Translation proteins"/>
    <property type="match status" value="1"/>
</dbReference>
<dbReference type="Pfam" id="PF11987">
    <property type="entry name" value="IF-2"/>
    <property type="match status" value="1"/>
</dbReference>
<dbReference type="InterPro" id="IPR000795">
    <property type="entry name" value="T_Tr_GTP-bd_dom"/>
</dbReference>
<dbReference type="Gene3D" id="3.40.50.300">
    <property type="entry name" value="P-loop containing nucleotide triphosphate hydrolases"/>
    <property type="match status" value="1"/>
</dbReference>
<feature type="compositionally biased region" description="Basic and acidic residues" evidence="13">
    <location>
        <begin position="168"/>
        <end position="197"/>
    </location>
</feature>
<organism evidence="15">
    <name type="scientific">Ostreococcus tauri</name>
    <name type="common">Marine green alga</name>
    <dbReference type="NCBI Taxonomy" id="70448"/>
    <lineage>
        <taxon>Eukaryota</taxon>
        <taxon>Viridiplantae</taxon>
        <taxon>Chlorophyta</taxon>
        <taxon>Mamiellophyceae</taxon>
        <taxon>Mamiellales</taxon>
        <taxon>Bathycoccaceae</taxon>
        <taxon>Ostreococcus</taxon>
    </lineage>
</organism>
<dbReference type="PANTHER" id="PTHR43381:SF4">
    <property type="entry name" value="EUKARYOTIC TRANSLATION INITIATION FACTOR 5B"/>
    <property type="match status" value="1"/>
</dbReference>
<comment type="subcellular location">
    <subcellularLocation>
        <location evidence="1">Cytoplasm</location>
    </subcellularLocation>
</comment>
<reference evidence="15" key="1">
    <citation type="submission" date="2017-04" db="EMBL/GenBank/DDBJ databases">
        <title>Population genomics of picophytoplankton unveils novel chromosome hypervariability.</title>
        <authorList>
            <consortium name="DOE Joint Genome Institute"/>
            <person name="Blanc-Mathieu R."/>
            <person name="Krasovec M."/>
            <person name="Hebrard M."/>
            <person name="Yau S."/>
            <person name="Desgranges E."/>
            <person name="Martin J."/>
            <person name="Schackwitz W."/>
            <person name="Kuo A."/>
            <person name="Salin G."/>
            <person name="Donnadieu C."/>
            <person name="Desdevises Y."/>
            <person name="Sanchez-Ferandin S."/>
            <person name="Moreau H."/>
            <person name="Rivals E."/>
            <person name="Grigoriev I.V."/>
            <person name="Grimsley N."/>
            <person name="Eyre-Walker A."/>
            <person name="Piganeau G."/>
        </authorList>
    </citation>
    <scope>NUCLEOTIDE SEQUENCE [LARGE SCALE GENOMIC DNA]</scope>
    <source>
        <strain evidence="15">RCC 1115</strain>
    </source>
</reference>
<dbReference type="EC" id="3.6.5.3" evidence="3"/>
<evidence type="ECO:0000256" key="4">
    <source>
        <dbReference type="ARBA" id="ARBA00013824"/>
    </source>
</evidence>
<keyword evidence="11" id="KW-0342">GTP-binding</keyword>
<keyword evidence="6" id="KW-0396">Initiation factor</keyword>
<dbReference type="PANTHER" id="PTHR43381">
    <property type="entry name" value="TRANSLATION INITIATION FACTOR IF-2-RELATED"/>
    <property type="match status" value="1"/>
</dbReference>
<keyword evidence="9 15" id="KW-0378">Hydrolase</keyword>
<name>A0A1Y5I3N2_OSTTA</name>
<keyword evidence="7" id="KW-0479">Metal-binding</keyword>
<dbReference type="FunFam" id="3.40.50.10050:FF:000002">
    <property type="entry name" value="Eukaryotic translation initiation factor 5B"/>
    <property type="match status" value="1"/>
</dbReference>
<feature type="compositionally biased region" description="Basic and acidic residues" evidence="13">
    <location>
        <begin position="1"/>
        <end position="58"/>
    </location>
</feature>
<dbReference type="Proteomes" id="UP000195557">
    <property type="component" value="Unassembled WGS sequence"/>
</dbReference>
<dbReference type="GO" id="GO:0003743">
    <property type="term" value="F:translation initiation factor activity"/>
    <property type="evidence" value="ECO:0007669"/>
    <property type="project" value="UniProtKB-KW"/>
</dbReference>
<dbReference type="InterPro" id="IPR015760">
    <property type="entry name" value="TIF_IF2"/>
</dbReference>
<evidence type="ECO:0000313" key="15">
    <source>
        <dbReference type="EMBL" id="OUS44061.1"/>
    </source>
</evidence>
<dbReference type="eggNOG" id="KOG1144">
    <property type="taxonomic scope" value="Eukaryota"/>
</dbReference>
<dbReference type="InterPro" id="IPR027417">
    <property type="entry name" value="P-loop_NTPase"/>
</dbReference>
<dbReference type="NCBIfam" id="NF003078">
    <property type="entry name" value="PRK04004.1"/>
    <property type="match status" value="1"/>
</dbReference>
<dbReference type="InterPro" id="IPR036925">
    <property type="entry name" value="TIF_IF2_dom3_sf"/>
</dbReference>
<feature type="compositionally biased region" description="Basic and acidic residues" evidence="13">
    <location>
        <begin position="86"/>
        <end position="139"/>
    </location>
</feature>
<proteinExistence type="inferred from homology"/>
<evidence type="ECO:0000256" key="9">
    <source>
        <dbReference type="ARBA" id="ARBA00022801"/>
    </source>
</evidence>
<feature type="domain" description="Tr-type G" evidence="14">
    <location>
        <begin position="311"/>
        <end position="528"/>
    </location>
</feature>
<dbReference type="GO" id="GO:0005525">
    <property type="term" value="F:GTP binding"/>
    <property type="evidence" value="ECO:0007669"/>
    <property type="project" value="UniProtKB-KW"/>
</dbReference>
<keyword evidence="5" id="KW-0963">Cytoplasm</keyword>
<evidence type="ECO:0000256" key="10">
    <source>
        <dbReference type="ARBA" id="ARBA00022917"/>
    </source>
</evidence>
<dbReference type="Pfam" id="PF00009">
    <property type="entry name" value="GTP_EFTU"/>
    <property type="match status" value="1"/>
</dbReference>
<dbReference type="Pfam" id="PF14578">
    <property type="entry name" value="GTP_EFTU_D4"/>
    <property type="match status" value="1"/>
</dbReference>
<protein>
    <recommendedName>
        <fullName evidence="4">Eukaryotic translation initiation factor 5B</fullName>
        <ecNumber evidence="3">3.6.5.3</ecNumber>
    </recommendedName>
    <alternativeName>
        <fullName evidence="12">Translation initiation factor IF-2</fullName>
    </alternativeName>
</protein>
<dbReference type="FunFam" id="3.40.50.300:FF:000112">
    <property type="entry name" value="Eukaryotic translation initiation factor 5B"/>
    <property type="match status" value="1"/>
</dbReference>
<feature type="compositionally biased region" description="Basic and acidic residues" evidence="13">
    <location>
        <begin position="279"/>
        <end position="289"/>
    </location>
</feature>
<dbReference type="InterPro" id="IPR023115">
    <property type="entry name" value="TIF_IF2_dom3"/>
</dbReference>
<evidence type="ECO:0000256" key="13">
    <source>
        <dbReference type="SAM" id="MobiDB-lite"/>
    </source>
</evidence>
<evidence type="ECO:0000256" key="7">
    <source>
        <dbReference type="ARBA" id="ARBA00022723"/>
    </source>
</evidence>
<dbReference type="AlphaFoldDB" id="A0A1Y5I3N2"/>
<dbReference type="PRINTS" id="PR00315">
    <property type="entry name" value="ELONGATNFCT"/>
</dbReference>
<evidence type="ECO:0000256" key="6">
    <source>
        <dbReference type="ARBA" id="ARBA00022540"/>
    </source>
</evidence>
<dbReference type="CDD" id="cd03703">
    <property type="entry name" value="aeIF5B_II"/>
    <property type="match status" value="1"/>
</dbReference>
<keyword evidence="10" id="KW-0648">Protein biosynthesis</keyword>
<evidence type="ECO:0000256" key="11">
    <source>
        <dbReference type="ARBA" id="ARBA00023134"/>
    </source>
</evidence>
<evidence type="ECO:0000256" key="3">
    <source>
        <dbReference type="ARBA" id="ARBA00011986"/>
    </source>
</evidence>
<feature type="compositionally biased region" description="Acidic residues" evidence="13">
    <location>
        <begin position="237"/>
        <end position="278"/>
    </location>
</feature>
<evidence type="ECO:0000256" key="1">
    <source>
        <dbReference type="ARBA" id="ARBA00004496"/>
    </source>
</evidence>
<dbReference type="CDD" id="cd01887">
    <property type="entry name" value="IF2_eIF5B"/>
    <property type="match status" value="1"/>
</dbReference>
<dbReference type="NCBIfam" id="TIGR00231">
    <property type="entry name" value="small_GTP"/>
    <property type="match status" value="1"/>
</dbReference>
<dbReference type="Gene3D" id="3.40.50.10050">
    <property type="entry name" value="Translation initiation factor IF- 2, domain 3"/>
    <property type="match status" value="1"/>
</dbReference>
<keyword evidence="8" id="KW-0547">Nucleotide-binding</keyword>
<dbReference type="PROSITE" id="PS51722">
    <property type="entry name" value="G_TR_2"/>
    <property type="match status" value="1"/>
</dbReference>
<dbReference type="CDD" id="cd16266">
    <property type="entry name" value="IF2_aeIF5B_IV"/>
    <property type="match status" value="1"/>
</dbReference>
<evidence type="ECO:0000256" key="8">
    <source>
        <dbReference type="ARBA" id="ARBA00022741"/>
    </source>
</evidence>
<feature type="compositionally biased region" description="Low complexity" evidence="13">
    <location>
        <begin position="226"/>
        <end position="236"/>
    </location>
</feature>
<feature type="region of interest" description="Disordered" evidence="13">
    <location>
        <begin position="86"/>
        <end position="289"/>
    </location>
</feature>
<dbReference type="SUPFAM" id="SSF52156">
    <property type="entry name" value="Initiation factor IF2/eIF5b, domain 3"/>
    <property type="match status" value="1"/>
</dbReference>
<feature type="region of interest" description="Disordered" evidence="13">
    <location>
        <begin position="1"/>
        <end position="66"/>
    </location>
</feature>
<evidence type="ECO:0000256" key="2">
    <source>
        <dbReference type="ARBA" id="ARBA00007733"/>
    </source>
</evidence>
<gene>
    <name evidence="15" type="ORF">BE221DRAFT_194211</name>
</gene>